<reference evidence="8" key="1">
    <citation type="submission" date="2020-05" db="EMBL/GenBank/DDBJ databases">
        <authorList>
            <person name="Chiriac C."/>
            <person name="Salcher M."/>
            <person name="Ghai R."/>
            <person name="Kavagutti S V."/>
        </authorList>
    </citation>
    <scope>NUCLEOTIDE SEQUENCE</scope>
</reference>
<keyword evidence="4" id="KW-0862">Zinc</keyword>
<evidence type="ECO:0000313" key="8">
    <source>
        <dbReference type="EMBL" id="CAB4729749.1"/>
    </source>
</evidence>
<gene>
    <name evidence="8" type="ORF">UFOPK2735_00576</name>
    <name evidence="9" type="ORF">UFOPK4022_00688</name>
</gene>
<feature type="domain" description="Alcohol dehydrogenase-like N-terminal" evidence="7">
    <location>
        <begin position="23"/>
        <end position="137"/>
    </location>
</feature>
<sequence>MKALYINKKLDISVVEKPIPEPGDAEVRVKISHFGICGSDLHYYYEGANGAFVVKEPLMPGHEVAGYIDLDPSGEFEKGLAVTIHPATFGKSEEGIEDQPHLWPGGAYLGSASTWPHTQGAAAEYVIFRKDMVRVLPANLTTKVAALAEPLAVGLHAINVAGGVSGKKIFVSGSGPIGLLLIAAAKSLGASEIASSDLLDGPLARAKNLGANTSIKIGTDVLPENYFDIVFECSGVARAISGALTTVRRGGVVVQVGMLGAGGHEIAIAPLVSKEIQLRGTFRFKDEIDVAIKMLADSPWIASTITHTYGLYDAVEAFAMAKNSEESGKVLIELI</sequence>
<evidence type="ECO:0000256" key="1">
    <source>
        <dbReference type="ARBA" id="ARBA00001947"/>
    </source>
</evidence>
<dbReference type="Pfam" id="PF08240">
    <property type="entry name" value="ADH_N"/>
    <property type="match status" value="1"/>
</dbReference>
<dbReference type="PANTHER" id="PTHR43161">
    <property type="entry name" value="SORBITOL DEHYDROGENASE"/>
    <property type="match status" value="1"/>
</dbReference>
<organism evidence="8">
    <name type="scientific">freshwater metagenome</name>
    <dbReference type="NCBI Taxonomy" id="449393"/>
    <lineage>
        <taxon>unclassified sequences</taxon>
        <taxon>metagenomes</taxon>
        <taxon>ecological metagenomes</taxon>
    </lineage>
</organism>
<dbReference type="SUPFAM" id="SSF51735">
    <property type="entry name" value="NAD(P)-binding Rossmann-fold domains"/>
    <property type="match status" value="1"/>
</dbReference>
<keyword evidence="5" id="KW-0560">Oxidoreductase</keyword>
<protein>
    <submittedName>
        <fullName evidence="8">Unannotated protein</fullName>
    </submittedName>
</protein>
<dbReference type="InterPro" id="IPR011032">
    <property type="entry name" value="GroES-like_sf"/>
</dbReference>
<dbReference type="InterPro" id="IPR013149">
    <property type="entry name" value="ADH-like_C"/>
</dbReference>
<dbReference type="EMBL" id="CAEZYP010000073">
    <property type="protein sequence ID" value="CAB4729749.1"/>
    <property type="molecule type" value="Genomic_DNA"/>
</dbReference>
<feature type="domain" description="Alcohol dehydrogenase-like C-terminal" evidence="6">
    <location>
        <begin position="176"/>
        <end position="296"/>
    </location>
</feature>
<dbReference type="SUPFAM" id="SSF50129">
    <property type="entry name" value="GroES-like"/>
    <property type="match status" value="1"/>
</dbReference>
<accession>A0A6J6S5I2</accession>
<dbReference type="Gene3D" id="3.40.50.720">
    <property type="entry name" value="NAD(P)-binding Rossmann-like Domain"/>
    <property type="match status" value="1"/>
</dbReference>
<dbReference type="Gene3D" id="3.90.180.10">
    <property type="entry name" value="Medium-chain alcohol dehydrogenases, catalytic domain"/>
    <property type="match status" value="1"/>
</dbReference>
<keyword evidence="3" id="KW-0479">Metal-binding</keyword>
<comment type="similarity">
    <text evidence="2">Belongs to the zinc-containing alcohol dehydrogenase family.</text>
</comment>
<evidence type="ECO:0000256" key="2">
    <source>
        <dbReference type="ARBA" id="ARBA00008072"/>
    </source>
</evidence>
<evidence type="ECO:0000259" key="6">
    <source>
        <dbReference type="Pfam" id="PF00107"/>
    </source>
</evidence>
<name>A0A6J6S5I2_9ZZZZ</name>
<comment type="cofactor">
    <cofactor evidence="1">
        <name>Zn(2+)</name>
        <dbReference type="ChEBI" id="CHEBI:29105"/>
    </cofactor>
</comment>
<dbReference type="GO" id="GO:0046872">
    <property type="term" value="F:metal ion binding"/>
    <property type="evidence" value="ECO:0007669"/>
    <property type="project" value="UniProtKB-KW"/>
</dbReference>
<proteinExistence type="inferred from homology"/>
<dbReference type="GO" id="GO:0016491">
    <property type="term" value="F:oxidoreductase activity"/>
    <property type="evidence" value="ECO:0007669"/>
    <property type="project" value="UniProtKB-KW"/>
</dbReference>
<dbReference type="Pfam" id="PF00107">
    <property type="entry name" value="ADH_zinc_N"/>
    <property type="match status" value="1"/>
</dbReference>
<dbReference type="AlphaFoldDB" id="A0A6J6S5I2"/>
<dbReference type="PANTHER" id="PTHR43161:SF9">
    <property type="entry name" value="SORBITOL DEHYDROGENASE"/>
    <property type="match status" value="1"/>
</dbReference>
<evidence type="ECO:0000256" key="5">
    <source>
        <dbReference type="ARBA" id="ARBA00023002"/>
    </source>
</evidence>
<dbReference type="InterPro" id="IPR036291">
    <property type="entry name" value="NAD(P)-bd_dom_sf"/>
</dbReference>
<evidence type="ECO:0000256" key="3">
    <source>
        <dbReference type="ARBA" id="ARBA00022723"/>
    </source>
</evidence>
<evidence type="ECO:0000259" key="7">
    <source>
        <dbReference type="Pfam" id="PF08240"/>
    </source>
</evidence>
<dbReference type="EMBL" id="CAFBOY010000084">
    <property type="protein sequence ID" value="CAB5000123.1"/>
    <property type="molecule type" value="Genomic_DNA"/>
</dbReference>
<dbReference type="InterPro" id="IPR013154">
    <property type="entry name" value="ADH-like_N"/>
</dbReference>
<evidence type="ECO:0000256" key="4">
    <source>
        <dbReference type="ARBA" id="ARBA00022833"/>
    </source>
</evidence>
<evidence type="ECO:0000313" key="9">
    <source>
        <dbReference type="EMBL" id="CAB5000123.1"/>
    </source>
</evidence>